<dbReference type="AlphaFoldDB" id="A0A1H0JD58"/>
<protein>
    <submittedName>
        <fullName evidence="1">Uncharacterized protein</fullName>
    </submittedName>
</protein>
<proteinExistence type="predicted"/>
<sequence length="61" mass="6988">MGHPPTAIITRLKSSKETLKRQRRHFLSIPICIATDHFVSWMNTKEDKKGSHLAAFIKSNL</sequence>
<accession>A0A1H0JD58</accession>
<keyword evidence="2" id="KW-1185">Reference proteome</keyword>
<gene>
    <name evidence="1" type="ORF">SAMN04487951_1263</name>
</gene>
<dbReference type="EMBL" id="FNII01000026">
    <property type="protein sequence ID" value="SDO41490.1"/>
    <property type="molecule type" value="Genomic_DNA"/>
</dbReference>
<evidence type="ECO:0000313" key="2">
    <source>
        <dbReference type="Proteomes" id="UP000199677"/>
    </source>
</evidence>
<evidence type="ECO:0000313" key="1">
    <source>
        <dbReference type="EMBL" id="SDO41490.1"/>
    </source>
</evidence>
<name>A0A1H0JD58_9GAMM</name>
<organism evidence="1 2">
    <name type="scientific">Vreelandella arcis</name>
    <dbReference type="NCBI Taxonomy" id="416873"/>
    <lineage>
        <taxon>Bacteria</taxon>
        <taxon>Pseudomonadati</taxon>
        <taxon>Pseudomonadota</taxon>
        <taxon>Gammaproteobacteria</taxon>
        <taxon>Oceanospirillales</taxon>
        <taxon>Halomonadaceae</taxon>
        <taxon>Vreelandella</taxon>
    </lineage>
</organism>
<reference evidence="2" key="1">
    <citation type="submission" date="2016-10" db="EMBL/GenBank/DDBJ databases">
        <authorList>
            <person name="Varghese N."/>
            <person name="Submissions S."/>
        </authorList>
    </citation>
    <scope>NUCLEOTIDE SEQUENCE [LARGE SCALE GENOMIC DNA]</scope>
    <source>
        <strain evidence="2">CGMCC 1.6494</strain>
    </source>
</reference>
<dbReference type="Proteomes" id="UP000199677">
    <property type="component" value="Unassembled WGS sequence"/>
</dbReference>